<name>A0A392M5L2_9FABA</name>
<dbReference type="SUPFAM" id="SSF53098">
    <property type="entry name" value="Ribonuclease H-like"/>
    <property type="match status" value="1"/>
</dbReference>
<dbReference type="Proteomes" id="UP000265520">
    <property type="component" value="Unassembled WGS sequence"/>
</dbReference>
<feature type="domain" description="RNase H type-1" evidence="1">
    <location>
        <begin position="3"/>
        <end position="100"/>
    </location>
</feature>
<dbReference type="Pfam" id="PF13456">
    <property type="entry name" value="RVT_3"/>
    <property type="match status" value="1"/>
</dbReference>
<comment type="caution">
    <text evidence="2">The sequence shown here is derived from an EMBL/GenBank/DDBJ whole genome shotgun (WGS) entry which is preliminary data.</text>
</comment>
<dbReference type="Gene3D" id="3.30.420.10">
    <property type="entry name" value="Ribonuclease H-like superfamily/Ribonuclease H"/>
    <property type="match status" value="1"/>
</dbReference>
<dbReference type="GO" id="GO:0003676">
    <property type="term" value="F:nucleic acid binding"/>
    <property type="evidence" value="ECO:0007669"/>
    <property type="project" value="InterPro"/>
</dbReference>
<gene>
    <name evidence="2" type="ORF">A2U01_0002475</name>
</gene>
<feature type="non-terminal residue" evidence="2">
    <location>
        <position position="1"/>
    </location>
</feature>
<evidence type="ECO:0000259" key="1">
    <source>
        <dbReference type="Pfam" id="PF13456"/>
    </source>
</evidence>
<dbReference type="GO" id="GO:0004523">
    <property type="term" value="F:RNA-DNA hybrid ribonuclease activity"/>
    <property type="evidence" value="ECO:0007669"/>
    <property type="project" value="InterPro"/>
</dbReference>
<dbReference type="InterPro" id="IPR053151">
    <property type="entry name" value="RNase_H-like"/>
</dbReference>
<dbReference type="InterPro" id="IPR044730">
    <property type="entry name" value="RNase_H-like_dom_plant"/>
</dbReference>
<reference evidence="2 3" key="1">
    <citation type="journal article" date="2018" name="Front. Plant Sci.">
        <title>Red Clover (Trifolium pratense) and Zigzag Clover (T. medium) - A Picture of Genomic Similarities and Differences.</title>
        <authorList>
            <person name="Dluhosova J."/>
            <person name="Istvanek J."/>
            <person name="Nedelnik J."/>
            <person name="Repkova J."/>
        </authorList>
    </citation>
    <scope>NUCLEOTIDE SEQUENCE [LARGE SCALE GENOMIC DNA]</scope>
    <source>
        <strain evidence="3">cv. 10/8</strain>
        <tissue evidence="2">Leaf</tissue>
    </source>
</reference>
<organism evidence="2 3">
    <name type="scientific">Trifolium medium</name>
    <dbReference type="NCBI Taxonomy" id="97028"/>
    <lineage>
        <taxon>Eukaryota</taxon>
        <taxon>Viridiplantae</taxon>
        <taxon>Streptophyta</taxon>
        <taxon>Embryophyta</taxon>
        <taxon>Tracheophyta</taxon>
        <taxon>Spermatophyta</taxon>
        <taxon>Magnoliopsida</taxon>
        <taxon>eudicotyledons</taxon>
        <taxon>Gunneridae</taxon>
        <taxon>Pentapetalae</taxon>
        <taxon>rosids</taxon>
        <taxon>fabids</taxon>
        <taxon>Fabales</taxon>
        <taxon>Fabaceae</taxon>
        <taxon>Papilionoideae</taxon>
        <taxon>50 kb inversion clade</taxon>
        <taxon>NPAAA clade</taxon>
        <taxon>Hologalegina</taxon>
        <taxon>IRL clade</taxon>
        <taxon>Trifolieae</taxon>
        <taxon>Trifolium</taxon>
    </lineage>
</organism>
<dbReference type="PANTHER" id="PTHR47723:SF13">
    <property type="entry name" value="PUTATIVE-RELATED"/>
    <property type="match status" value="1"/>
</dbReference>
<evidence type="ECO:0000313" key="3">
    <source>
        <dbReference type="Proteomes" id="UP000265520"/>
    </source>
</evidence>
<keyword evidence="3" id="KW-1185">Reference proteome</keyword>
<protein>
    <submittedName>
        <fullName evidence="2">Ribonuclease H protein</fullName>
    </submittedName>
</protein>
<dbReference type="PANTHER" id="PTHR47723">
    <property type="entry name" value="OS05G0353850 PROTEIN"/>
    <property type="match status" value="1"/>
</dbReference>
<sequence>GNKGEWLGGFVKFIGQGNAYIAELWGILEGLKYAKSLNFPCVELHIDFMVVVRVITCNGGGRISGRSLVDKIRRVIDLDWEVVVKHWYREANQCADALANIECNMSNGCVFFDKCPNDINQVFLADILRIAIPRLISL</sequence>
<dbReference type="AlphaFoldDB" id="A0A392M5L2"/>
<dbReference type="EMBL" id="LXQA010002632">
    <property type="protein sequence ID" value="MCH81684.1"/>
    <property type="molecule type" value="Genomic_DNA"/>
</dbReference>
<dbReference type="CDD" id="cd06222">
    <property type="entry name" value="RNase_H_like"/>
    <property type="match status" value="1"/>
</dbReference>
<dbReference type="InterPro" id="IPR012337">
    <property type="entry name" value="RNaseH-like_sf"/>
</dbReference>
<dbReference type="InterPro" id="IPR002156">
    <property type="entry name" value="RNaseH_domain"/>
</dbReference>
<evidence type="ECO:0000313" key="2">
    <source>
        <dbReference type="EMBL" id="MCH81684.1"/>
    </source>
</evidence>
<accession>A0A392M5L2</accession>
<dbReference type="InterPro" id="IPR036397">
    <property type="entry name" value="RNaseH_sf"/>
</dbReference>
<proteinExistence type="predicted"/>